<evidence type="ECO:0000256" key="5">
    <source>
        <dbReference type="SAM" id="Coils"/>
    </source>
</evidence>
<dbReference type="PANTHER" id="PTHR10680:SF28">
    <property type="entry name" value="SMP-30_GLUCONOLACTONASE_LRE-LIKE REGION DOMAIN-CONTAINING PROTEIN"/>
    <property type="match status" value="1"/>
</dbReference>
<keyword evidence="3" id="KW-0325">Glycoprotein</keyword>
<dbReference type="InterPro" id="IPR001258">
    <property type="entry name" value="NHL_repeat"/>
</dbReference>
<feature type="repeat" description="NHL" evidence="4">
    <location>
        <begin position="436"/>
        <end position="474"/>
    </location>
</feature>
<evidence type="ECO:0000313" key="7">
    <source>
        <dbReference type="EMBL" id="CAF1251894.1"/>
    </source>
</evidence>
<evidence type="ECO:0000256" key="4">
    <source>
        <dbReference type="PROSITE-ProRule" id="PRU00504"/>
    </source>
</evidence>
<name>A0A814HVV7_9BILA</name>
<dbReference type="SUPFAM" id="SSF63825">
    <property type="entry name" value="YWTD domain"/>
    <property type="match status" value="1"/>
</dbReference>
<sequence length="476" mass="54633">MVTANSRAKCSICNKANATCLCSGCSKDFCFQHLTEHRQILDKQLNEIINDHDQFQQTIIQQKQNPLNSSLVQQINQWETNSIETIQQTAQQCRETLMKLTQKSINDVEKKFRELSKKLKEIRQENEFNEIDLNHFQLKLTQMTKEFLQRSNITIRQDSQEFIEKISVISSFKQIQTKKNKYQQSGITVAGGNENGKELYQLSYPQGIFIDNDKSIYIADSNNHRIVKWQLNSNIGQIIAGGNGKGNQNNQLKYPRNIVYDKENNSFLISDRGNGRVIRYFDQNPVNQQTIISNMNCFGLTIDKNGFIYVSNWENHEVRRYQQGDEKGELVAGGNRKGNHLNQLNNPTYIFIDDDYSLYISDTDNHRVMKWEKDAKEGIIVAGGIGEGSSLDQLSYPAGVIVDHLGQIYVADPDNHRVIRWCEGDKEGEIVVGGNHCGSQSNELYFPTGLSFDNEENLYVADCHNHRIQKYQKILN</sequence>
<dbReference type="Proteomes" id="UP000663832">
    <property type="component" value="Unassembled WGS sequence"/>
</dbReference>
<evidence type="ECO:0000313" key="9">
    <source>
        <dbReference type="Proteomes" id="UP000663877"/>
    </source>
</evidence>
<feature type="repeat" description="NHL" evidence="4">
    <location>
        <begin position="196"/>
        <end position="232"/>
    </location>
</feature>
<proteinExistence type="predicted"/>
<accession>A0A814HVV7</accession>
<gene>
    <name evidence="6" type="ORF">BJG266_LOCUS16618</name>
    <name evidence="7" type="ORF">QVE165_LOCUS28558</name>
</gene>
<dbReference type="Gene3D" id="2.40.10.500">
    <property type="match status" value="1"/>
</dbReference>
<dbReference type="CDD" id="cd05819">
    <property type="entry name" value="NHL"/>
    <property type="match status" value="1"/>
</dbReference>
<evidence type="ECO:0000313" key="8">
    <source>
        <dbReference type="Proteomes" id="UP000663832"/>
    </source>
</evidence>
<evidence type="ECO:0000256" key="3">
    <source>
        <dbReference type="ARBA" id="ARBA00023180"/>
    </source>
</evidence>
<keyword evidence="8" id="KW-1185">Reference proteome</keyword>
<dbReference type="InterPro" id="IPR011042">
    <property type="entry name" value="6-blade_b-propeller_TolB-like"/>
</dbReference>
<evidence type="ECO:0000256" key="2">
    <source>
        <dbReference type="ARBA" id="ARBA00022737"/>
    </source>
</evidence>
<evidence type="ECO:0000313" key="6">
    <source>
        <dbReference type="EMBL" id="CAF1013871.1"/>
    </source>
</evidence>
<keyword evidence="2" id="KW-0677">Repeat</keyword>
<evidence type="ECO:0000256" key="1">
    <source>
        <dbReference type="ARBA" id="ARBA00022729"/>
    </source>
</evidence>
<dbReference type="GO" id="GO:0005576">
    <property type="term" value="C:extracellular region"/>
    <property type="evidence" value="ECO:0007669"/>
    <property type="project" value="TreeGrafter"/>
</dbReference>
<protein>
    <submittedName>
        <fullName evidence="6">Uncharacterized protein</fullName>
    </submittedName>
</protein>
<dbReference type="Pfam" id="PF01436">
    <property type="entry name" value="NHL"/>
    <property type="match status" value="3"/>
</dbReference>
<dbReference type="EMBL" id="CAJNOI010000077">
    <property type="protein sequence ID" value="CAF1013871.1"/>
    <property type="molecule type" value="Genomic_DNA"/>
</dbReference>
<dbReference type="AlphaFoldDB" id="A0A814HVV7"/>
<dbReference type="CDD" id="cd19757">
    <property type="entry name" value="Bbox1"/>
    <property type="match status" value="1"/>
</dbReference>
<keyword evidence="1" id="KW-0732">Signal</keyword>
<keyword evidence="5" id="KW-0175">Coiled coil</keyword>
<dbReference type="PANTHER" id="PTHR10680">
    <property type="entry name" value="PEPTIDYL-GLYCINE ALPHA-AMIDATING MONOOXYGENASE"/>
    <property type="match status" value="1"/>
</dbReference>
<dbReference type="Proteomes" id="UP000663877">
    <property type="component" value="Unassembled WGS sequence"/>
</dbReference>
<dbReference type="Gene3D" id="2.120.10.30">
    <property type="entry name" value="TolB, C-terminal domain"/>
    <property type="match status" value="2"/>
</dbReference>
<organism evidence="6 9">
    <name type="scientific">Adineta steineri</name>
    <dbReference type="NCBI Taxonomy" id="433720"/>
    <lineage>
        <taxon>Eukaryota</taxon>
        <taxon>Metazoa</taxon>
        <taxon>Spiralia</taxon>
        <taxon>Gnathifera</taxon>
        <taxon>Rotifera</taxon>
        <taxon>Eurotatoria</taxon>
        <taxon>Bdelloidea</taxon>
        <taxon>Adinetida</taxon>
        <taxon>Adinetidae</taxon>
        <taxon>Adineta</taxon>
    </lineage>
</organism>
<reference evidence="6" key="1">
    <citation type="submission" date="2021-02" db="EMBL/GenBank/DDBJ databases">
        <authorList>
            <person name="Nowell W R."/>
        </authorList>
    </citation>
    <scope>NUCLEOTIDE SEQUENCE</scope>
</reference>
<comment type="caution">
    <text evidence="6">The sequence shown here is derived from an EMBL/GenBank/DDBJ whole genome shotgun (WGS) entry which is preliminary data.</text>
</comment>
<feature type="coiled-coil region" evidence="5">
    <location>
        <begin position="83"/>
        <end position="132"/>
    </location>
</feature>
<dbReference type="OrthoDB" id="10324429at2759"/>
<dbReference type="EMBL" id="CAJNOM010000223">
    <property type="protein sequence ID" value="CAF1251894.1"/>
    <property type="molecule type" value="Genomic_DNA"/>
</dbReference>
<dbReference type="PROSITE" id="PS51125">
    <property type="entry name" value="NHL"/>
    <property type="match status" value="2"/>
</dbReference>